<dbReference type="EMBL" id="JBJKFK010000087">
    <property type="protein sequence ID" value="KAL3319957.1"/>
    <property type="molecule type" value="Genomic_DNA"/>
</dbReference>
<keyword evidence="1" id="KW-0472">Membrane</keyword>
<reference evidence="2 3" key="1">
    <citation type="submission" date="2024-11" db="EMBL/GenBank/DDBJ databases">
        <title>Adaptive evolution of stress response genes in parasites aligns with host niche diversity.</title>
        <authorList>
            <person name="Hahn C."/>
            <person name="Resl P."/>
        </authorList>
    </citation>
    <scope>NUCLEOTIDE SEQUENCE [LARGE SCALE GENOMIC DNA]</scope>
    <source>
        <strain evidence="2">EGGRZ-B1_66</strain>
        <tissue evidence="2">Body</tissue>
    </source>
</reference>
<protein>
    <submittedName>
        <fullName evidence="2">Uncharacterized protein</fullName>
    </submittedName>
</protein>
<gene>
    <name evidence="2" type="ORF">Ciccas_001361</name>
</gene>
<keyword evidence="1" id="KW-1133">Transmembrane helix</keyword>
<evidence type="ECO:0000256" key="1">
    <source>
        <dbReference type="SAM" id="Phobius"/>
    </source>
</evidence>
<keyword evidence="1" id="KW-0812">Transmembrane</keyword>
<proteinExistence type="predicted"/>
<evidence type="ECO:0000313" key="3">
    <source>
        <dbReference type="Proteomes" id="UP001626550"/>
    </source>
</evidence>
<comment type="caution">
    <text evidence="2">The sequence shown here is derived from an EMBL/GenBank/DDBJ whole genome shotgun (WGS) entry which is preliminary data.</text>
</comment>
<keyword evidence="3" id="KW-1185">Reference proteome</keyword>
<evidence type="ECO:0000313" key="2">
    <source>
        <dbReference type="EMBL" id="KAL3319957.1"/>
    </source>
</evidence>
<accession>A0ABD2QLE7</accession>
<dbReference type="Proteomes" id="UP001626550">
    <property type="component" value="Unassembled WGS sequence"/>
</dbReference>
<feature type="transmembrane region" description="Helical" evidence="1">
    <location>
        <begin position="15"/>
        <end position="37"/>
    </location>
</feature>
<organism evidence="2 3">
    <name type="scientific">Cichlidogyrus casuarinus</name>
    <dbReference type="NCBI Taxonomy" id="1844966"/>
    <lineage>
        <taxon>Eukaryota</taxon>
        <taxon>Metazoa</taxon>
        <taxon>Spiralia</taxon>
        <taxon>Lophotrochozoa</taxon>
        <taxon>Platyhelminthes</taxon>
        <taxon>Monogenea</taxon>
        <taxon>Monopisthocotylea</taxon>
        <taxon>Dactylogyridea</taxon>
        <taxon>Ancyrocephalidae</taxon>
        <taxon>Cichlidogyrus</taxon>
    </lineage>
</organism>
<dbReference type="AlphaFoldDB" id="A0ABD2QLE7"/>
<sequence length="138" mass="15650">MKTDKLSGSFEFRDVFGYVVMLIEIKIFLLIASIILCEADKSFEVNKPSDYYSSIWAIQVLGGPESAKLLAKRYYFDYISELRSSSSDVHAIILTGILHSFYSLSLKIITHHCVYCLNEAICSFSLLVNALKQELFDS</sequence>
<name>A0ABD2QLE7_9PLAT</name>